<dbReference type="OrthoDB" id="10260596at2759"/>
<dbReference type="GO" id="GO:0000978">
    <property type="term" value="F:RNA polymerase II cis-regulatory region sequence-specific DNA binding"/>
    <property type="evidence" value="ECO:0007669"/>
    <property type="project" value="TreeGrafter"/>
</dbReference>
<evidence type="ECO:0000256" key="3">
    <source>
        <dbReference type="ARBA" id="ARBA00022737"/>
    </source>
</evidence>
<keyword evidence="4" id="KW-0863">Zinc-finger</keyword>
<evidence type="ECO:0000256" key="2">
    <source>
        <dbReference type="ARBA" id="ARBA00022723"/>
    </source>
</evidence>
<accession>A0A7I8W945</accession>
<evidence type="ECO:0000256" key="5">
    <source>
        <dbReference type="ARBA" id="ARBA00022833"/>
    </source>
</evidence>
<dbReference type="SUPFAM" id="SSF57667">
    <property type="entry name" value="beta-beta-alpha zinc fingers"/>
    <property type="match status" value="1"/>
</dbReference>
<evidence type="ECO:0000256" key="6">
    <source>
        <dbReference type="ARBA" id="ARBA00023242"/>
    </source>
</evidence>
<keyword evidence="3" id="KW-0677">Repeat</keyword>
<evidence type="ECO:0000256" key="1">
    <source>
        <dbReference type="ARBA" id="ARBA00004123"/>
    </source>
</evidence>
<evidence type="ECO:0000259" key="8">
    <source>
        <dbReference type="PROSITE" id="PS00028"/>
    </source>
</evidence>
<keyword evidence="2" id="KW-0479">Metal-binding</keyword>
<dbReference type="InterPro" id="IPR036236">
    <property type="entry name" value="Znf_C2H2_sf"/>
</dbReference>
<dbReference type="GO" id="GO:0008270">
    <property type="term" value="F:zinc ion binding"/>
    <property type="evidence" value="ECO:0007669"/>
    <property type="project" value="UniProtKB-KW"/>
</dbReference>
<proteinExistence type="predicted"/>
<keyword evidence="10" id="KW-1185">Reference proteome</keyword>
<organism evidence="9 10">
    <name type="scientific">Dimorphilus gyrociliatus</name>
    <dbReference type="NCBI Taxonomy" id="2664684"/>
    <lineage>
        <taxon>Eukaryota</taxon>
        <taxon>Metazoa</taxon>
        <taxon>Spiralia</taxon>
        <taxon>Lophotrochozoa</taxon>
        <taxon>Annelida</taxon>
        <taxon>Polychaeta</taxon>
        <taxon>Polychaeta incertae sedis</taxon>
        <taxon>Dinophilidae</taxon>
        <taxon>Dimorphilus</taxon>
    </lineage>
</organism>
<dbReference type="PANTHER" id="PTHR45718">
    <property type="entry name" value="TRANSCRIPTIONAL ACTIVATOR CUBITUS INTERRUPTUS"/>
    <property type="match status" value="1"/>
</dbReference>
<reference evidence="9 10" key="1">
    <citation type="submission" date="2020-08" db="EMBL/GenBank/DDBJ databases">
        <authorList>
            <person name="Hejnol A."/>
        </authorList>
    </citation>
    <scope>NUCLEOTIDE SEQUENCE [LARGE SCALE GENOMIC DNA]</scope>
</reference>
<dbReference type="AlphaFoldDB" id="A0A7I8W945"/>
<feature type="domain" description="C2H2-type" evidence="8">
    <location>
        <begin position="30"/>
        <end position="53"/>
    </location>
</feature>
<dbReference type="Proteomes" id="UP000549394">
    <property type="component" value="Unassembled WGS sequence"/>
</dbReference>
<feature type="region of interest" description="Disordered" evidence="7">
    <location>
        <begin position="1"/>
        <end position="22"/>
    </location>
</feature>
<comment type="subcellular location">
    <subcellularLocation>
        <location evidence="1">Nucleus</location>
    </subcellularLocation>
</comment>
<evidence type="ECO:0000313" key="9">
    <source>
        <dbReference type="EMBL" id="CAD5124648.1"/>
    </source>
</evidence>
<keyword evidence="6" id="KW-0539">Nucleus</keyword>
<dbReference type="PANTHER" id="PTHR45718:SF4">
    <property type="entry name" value="TRANSCRIPTIONAL ACTIVATOR CUBITUS INTERRUPTUS"/>
    <property type="match status" value="1"/>
</dbReference>
<gene>
    <name evidence="9" type="ORF">DGYR_LOCUS12159</name>
</gene>
<evidence type="ECO:0000256" key="7">
    <source>
        <dbReference type="SAM" id="MobiDB-lite"/>
    </source>
</evidence>
<dbReference type="GO" id="GO:0005634">
    <property type="term" value="C:nucleus"/>
    <property type="evidence" value="ECO:0007669"/>
    <property type="project" value="UniProtKB-SubCell"/>
</dbReference>
<dbReference type="Gene3D" id="3.30.160.60">
    <property type="entry name" value="Classic Zinc Finger"/>
    <property type="match status" value="1"/>
</dbReference>
<keyword evidence="5" id="KW-0862">Zinc</keyword>
<dbReference type="PROSITE" id="PS00028">
    <property type="entry name" value="ZINC_FINGER_C2H2_1"/>
    <property type="match status" value="1"/>
</dbReference>
<sequence length="90" mass="10415">MSILDDHKDNSRIGFTKDEKSQDLPESFICCWDDCNLQFCNLQSLVYHIEEIHVPWAGNNGKKDDQGVNQYVCGWRGCRRAGKTFDARFV</sequence>
<dbReference type="GO" id="GO:0000981">
    <property type="term" value="F:DNA-binding transcription factor activity, RNA polymerase II-specific"/>
    <property type="evidence" value="ECO:0007669"/>
    <property type="project" value="TreeGrafter"/>
</dbReference>
<dbReference type="EMBL" id="CAJFCJ010000022">
    <property type="protein sequence ID" value="CAD5124648.1"/>
    <property type="molecule type" value="Genomic_DNA"/>
</dbReference>
<evidence type="ECO:0000313" key="10">
    <source>
        <dbReference type="Proteomes" id="UP000549394"/>
    </source>
</evidence>
<dbReference type="InterPro" id="IPR043359">
    <property type="entry name" value="GLI-like"/>
</dbReference>
<comment type="caution">
    <text evidence="9">The sequence shown here is derived from an EMBL/GenBank/DDBJ whole genome shotgun (WGS) entry which is preliminary data.</text>
</comment>
<name>A0A7I8W945_9ANNE</name>
<protein>
    <submittedName>
        <fullName evidence="9">DgyrCDS12916</fullName>
    </submittedName>
</protein>
<evidence type="ECO:0000256" key="4">
    <source>
        <dbReference type="ARBA" id="ARBA00022771"/>
    </source>
</evidence>
<dbReference type="InterPro" id="IPR013087">
    <property type="entry name" value="Znf_C2H2_type"/>
</dbReference>